<reference evidence="1 2" key="1">
    <citation type="submission" date="2017-03" db="EMBL/GenBank/DDBJ databases">
        <title>Genome sequence of Clostridium thermoalcaliphilum DSM 7309.</title>
        <authorList>
            <person name="Poehlein A."/>
            <person name="Daniel R."/>
        </authorList>
    </citation>
    <scope>NUCLEOTIDE SEQUENCE [LARGE SCALE GENOMIC DNA]</scope>
    <source>
        <strain evidence="1 2">DSM 7309</strain>
    </source>
</reference>
<evidence type="ECO:0000313" key="1">
    <source>
        <dbReference type="EMBL" id="OPJ54622.1"/>
    </source>
</evidence>
<sequence length="189" mass="21706">MKKQTNKILIILLLICILAFIQIGGNIRLYNNAKTHFVSSATHKVYSVSVNLGLALSRSDETFDAAIGATRIYLAELVEHFRITDYALRYNVLWKEHYFLEGLGDAYMAITFVQDKFESIYQKHINGDELDESDFTYLSELKDALDELCNSLRNEDGSLKEKATKSSYFVERFNKFITAIYIKGYVIVD</sequence>
<dbReference type="AlphaFoldDB" id="A0A1V4I3R9"/>
<evidence type="ECO:0000313" key="2">
    <source>
        <dbReference type="Proteomes" id="UP000190140"/>
    </source>
</evidence>
<comment type="caution">
    <text evidence="1">The sequence shown here is derived from an EMBL/GenBank/DDBJ whole genome shotgun (WGS) entry which is preliminary data.</text>
</comment>
<dbReference type="EMBL" id="MZGW01000019">
    <property type="protein sequence ID" value="OPJ54622.1"/>
    <property type="molecule type" value="Genomic_DNA"/>
</dbReference>
<gene>
    <name evidence="1" type="ORF">CLOTH_20680</name>
</gene>
<name>A0A1V4I3R9_9FIRM</name>
<organism evidence="1 2">
    <name type="scientific">Alkalithermobacter paradoxus</name>
    <dbReference type="NCBI Taxonomy" id="29349"/>
    <lineage>
        <taxon>Bacteria</taxon>
        <taxon>Bacillati</taxon>
        <taxon>Bacillota</taxon>
        <taxon>Clostridia</taxon>
        <taxon>Peptostreptococcales</taxon>
        <taxon>Tepidibacteraceae</taxon>
        <taxon>Alkalithermobacter</taxon>
    </lineage>
</organism>
<proteinExistence type="predicted"/>
<keyword evidence="2" id="KW-1185">Reference proteome</keyword>
<dbReference type="Proteomes" id="UP000190140">
    <property type="component" value="Unassembled WGS sequence"/>
</dbReference>
<protein>
    <submittedName>
        <fullName evidence="1">Uncharacterized protein</fullName>
    </submittedName>
</protein>
<accession>A0A1V4I3R9</accession>
<dbReference type="RefSeq" id="WP_079413706.1">
    <property type="nucleotide sequence ID" value="NZ_MZGW01000019.1"/>
</dbReference>